<proteinExistence type="inferred from homology"/>
<dbReference type="GO" id="GO:0052717">
    <property type="term" value="F:tRNA-specific adenosine-34 deaminase activity"/>
    <property type="evidence" value="ECO:0007669"/>
    <property type="project" value="UniProtKB-UniRule"/>
</dbReference>
<organism evidence="10 11">
    <name type="scientific">Moellerella wisconsensis</name>
    <dbReference type="NCBI Taxonomy" id="158849"/>
    <lineage>
        <taxon>Bacteria</taxon>
        <taxon>Pseudomonadati</taxon>
        <taxon>Pseudomonadota</taxon>
        <taxon>Gammaproteobacteria</taxon>
        <taxon>Enterobacterales</taxon>
        <taxon>Morganellaceae</taxon>
        <taxon>Moellerella</taxon>
    </lineage>
</organism>
<feature type="domain" description="CMP/dCMP-type deaminase" evidence="9">
    <location>
        <begin position="1"/>
        <end position="106"/>
    </location>
</feature>
<dbReference type="GeneID" id="79717703"/>
<keyword evidence="4 8" id="KW-0479">Metal-binding</keyword>
<feature type="binding site" evidence="8">
    <location>
        <position position="46"/>
    </location>
    <ligand>
        <name>Zn(2+)</name>
        <dbReference type="ChEBI" id="CHEBI:29105"/>
        <note>catalytic</note>
    </ligand>
</feature>
<evidence type="ECO:0000256" key="5">
    <source>
        <dbReference type="ARBA" id="ARBA00022801"/>
    </source>
</evidence>
<keyword evidence="3 8" id="KW-0819">tRNA processing</keyword>
<evidence type="ECO:0000256" key="1">
    <source>
        <dbReference type="ARBA" id="ARBA00010669"/>
    </source>
</evidence>
<evidence type="ECO:0000256" key="4">
    <source>
        <dbReference type="ARBA" id="ARBA00022723"/>
    </source>
</evidence>
<accession>A0A9Q8V631</accession>
<gene>
    <name evidence="8 10" type="primary">tadA</name>
    <name evidence="10" type="ORF">MNY72_10455</name>
</gene>
<reference evidence="10" key="1">
    <citation type="submission" date="2022-03" db="EMBL/GenBank/DDBJ databases">
        <title>ESBL-producing Moellerella wisconsensis and Escherichia marmotae isolated from wild game meat.</title>
        <authorList>
            <person name="Biggel M."/>
        </authorList>
    </citation>
    <scope>NUCLEOTIDE SEQUENCE</scope>
    <source>
        <strain evidence="10">W51</strain>
    </source>
</reference>
<dbReference type="Gene3D" id="3.40.140.10">
    <property type="entry name" value="Cytidine Deaminase, domain 2"/>
    <property type="match status" value="1"/>
</dbReference>
<dbReference type="GO" id="GO:0002100">
    <property type="term" value="P:tRNA wobble adenosine to inosine editing"/>
    <property type="evidence" value="ECO:0007669"/>
    <property type="project" value="UniProtKB-UniRule"/>
</dbReference>
<evidence type="ECO:0000256" key="7">
    <source>
        <dbReference type="ARBA" id="ARBA00048045"/>
    </source>
</evidence>
<dbReference type="Pfam" id="PF00383">
    <property type="entry name" value="dCMP_cyt_deam_1"/>
    <property type="match status" value="1"/>
</dbReference>
<evidence type="ECO:0000313" key="10">
    <source>
        <dbReference type="EMBL" id="UNH32316.1"/>
    </source>
</evidence>
<dbReference type="InterPro" id="IPR016193">
    <property type="entry name" value="Cytidine_deaminase-like"/>
</dbReference>
<dbReference type="Proteomes" id="UP000829116">
    <property type="component" value="Chromosome"/>
</dbReference>
<keyword evidence="6 8" id="KW-0862">Zinc</keyword>
<comment type="function">
    <text evidence="8">Catalyzes the deamination of adenosine to inosine at the wobble position 34 of tRNA(Arg2).</text>
</comment>
<dbReference type="HAMAP" id="MF_00972">
    <property type="entry name" value="tRNA_aden_deaminase"/>
    <property type="match status" value="1"/>
</dbReference>
<feature type="active site" description="Proton donor" evidence="8">
    <location>
        <position position="48"/>
    </location>
</feature>
<dbReference type="PANTHER" id="PTHR11079:SF202">
    <property type="entry name" value="TRNA-SPECIFIC ADENOSINE DEAMINASE"/>
    <property type="match status" value="1"/>
</dbReference>
<evidence type="ECO:0000259" key="9">
    <source>
        <dbReference type="PROSITE" id="PS51747"/>
    </source>
</evidence>
<dbReference type="NCBIfam" id="NF008113">
    <property type="entry name" value="PRK10860.1"/>
    <property type="match status" value="1"/>
</dbReference>
<sequence length="161" mass="17530">MRYAMQLAKKAQDIGEIPVGAVLVKNDQLIAEGWNRPISDNDPTAHAEVIALRAGGERLVNYRLLDTTLYVTLEPCVMCAGAMIHGRVGRLVYGASDFKTGACGSLLDVIGHPGMNHRIEVVSGVLAEECADLLSQFFKLRREQKKQQKLLAQAAAKSAQQ</sequence>
<feature type="binding site" evidence="8">
    <location>
        <position position="76"/>
    </location>
    <ligand>
        <name>Zn(2+)</name>
        <dbReference type="ChEBI" id="CHEBI:29105"/>
        <note>catalytic</note>
    </ligand>
</feature>
<evidence type="ECO:0000256" key="6">
    <source>
        <dbReference type="ARBA" id="ARBA00022833"/>
    </source>
</evidence>
<name>A0A9Q8V631_9GAMM</name>
<dbReference type="InterPro" id="IPR028883">
    <property type="entry name" value="tRNA_aden_deaminase"/>
</dbReference>
<dbReference type="FunFam" id="3.40.140.10:FF:000005">
    <property type="entry name" value="tRNA-specific adenosine deaminase"/>
    <property type="match status" value="1"/>
</dbReference>
<keyword evidence="5 8" id="KW-0378">Hydrolase</keyword>
<dbReference type="CDD" id="cd01285">
    <property type="entry name" value="nucleoside_deaminase"/>
    <property type="match status" value="1"/>
</dbReference>
<dbReference type="EC" id="3.5.4.33" evidence="8"/>
<dbReference type="PROSITE" id="PS51747">
    <property type="entry name" value="CYT_DCMP_DEAMINASES_2"/>
    <property type="match status" value="1"/>
</dbReference>
<dbReference type="SUPFAM" id="SSF53927">
    <property type="entry name" value="Cytidine deaminase-like"/>
    <property type="match status" value="1"/>
</dbReference>
<protein>
    <recommendedName>
        <fullName evidence="8">tRNA-specific adenosine deaminase</fullName>
        <ecNumber evidence="8">3.5.4.33</ecNumber>
    </recommendedName>
</protein>
<comment type="subunit">
    <text evidence="2 8">Homodimer.</text>
</comment>
<dbReference type="InterPro" id="IPR002125">
    <property type="entry name" value="CMP_dCMP_dom"/>
</dbReference>
<evidence type="ECO:0000256" key="8">
    <source>
        <dbReference type="HAMAP-Rule" id="MF_00972"/>
    </source>
</evidence>
<feature type="binding site" evidence="8">
    <location>
        <position position="79"/>
    </location>
    <ligand>
        <name>Zn(2+)</name>
        <dbReference type="ChEBI" id="CHEBI:29105"/>
        <note>catalytic</note>
    </ligand>
</feature>
<dbReference type="InterPro" id="IPR016192">
    <property type="entry name" value="APOBEC/CMP_deaminase_Zn-bd"/>
</dbReference>
<comment type="catalytic activity">
    <reaction evidence="7 8">
        <text>adenosine(34) in tRNA + H2O + H(+) = inosine(34) in tRNA + NH4(+)</text>
        <dbReference type="Rhea" id="RHEA:43168"/>
        <dbReference type="Rhea" id="RHEA-COMP:10373"/>
        <dbReference type="Rhea" id="RHEA-COMP:10374"/>
        <dbReference type="ChEBI" id="CHEBI:15377"/>
        <dbReference type="ChEBI" id="CHEBI:15378"/>
        <dbReference type="ChEBI" id="CHEBI:28938"/>
        <dbReference type="ChEBI" id="CHEBI:74411"/>
        <dbReference type="ChEBI" id="CHEBI:82852"/>
        <dbReference type="EC" id="3.5.4.33"/>
    </reaction>
</comment>
<evidence type="ECO:0000256" key="3">
    <source>
        <dbReference type="ARBA" id="ARBA00022694"/>
    </source>
</evidence>
<comment type="cofactor">
    <cofactor evidence="8">
        <name>Zn(2+)</name>
        <dbReference type="ChEBI" id="CHEBI:29105"/>
    </cofactor>
    <text evidence="8">Binds 1 zinc ion per subunit.</text>
</comment>
<dbReference type="PANTHER" id="PTHR11079">
    <property type="entry name" value="CYTOSINE DEAMINASE FAMILY MEMBER"/>
    <property type="match status" value="1"/>
</dbReference>
<evidence type="ECO:0000256" key="2">
    <source>
        <dbReference type="ARBA" id="ARBA00011738"/>
    </source>
</evidence>
<dbReference type="GO" id="GO:0008270">
    <property type="term" value="F:zinc ion binding"/>
    <property type="evidence" value="ECO:0007669"/>
    <property type="project" value="UniProtKB-UniRule"/>
</dbReference>
<comment type="similarity">
    <text evidence="1">Belongs to the cytidine and deoxycytidylate deaminase family. ADAT2 subfamily.</text>
</comment>
<dbReference type="RefSeq" id="WP_241501886.1">
    <property type="nucleotide sequence ID" value="NZ_CP093242.1"/>
</dbReference>
<evidence type="ECO:0000313" key="11">
    <source>
        <dbReference type="Proteomes" id="UP000829116"/>
    </source>
</evidence>
<dbReference type="EMBL" id="CP093245">
    <property type="protein sequence ID" value="UNH32316.1"/>
    <property type="molecule type" value="Genomic_DNA"/>
</dbReference>
<dbReference type="AlphaFoldDB" id="A0A9Q8V631"/>
<dbReference type="PROSITE" id="PS00903">
    <property type="entry name" value="CYT_DCMP_DEAMINASES_1"/>
    <property type="match status" value="1"/>
</dbReference>